<reference evidence="1" key="1">
    <citation type="journal article" date="2015" name="Nature">
        <title>Complex archaea that bridge the gap between prokaryotes and eukaryotes.</title>
        <authorList>
            <person name="Spang A."/>
            <person name="Saw J.H."/>
            <person name="Jorgensen S.L."/>
            <person name="Zaremba-Niedzwiedzka K."/>
            <person name="Martijn J."/>
            <person name="Lind A.E."/>
            <person name="van Eijk R."/>
            <person name="Schleper C."/>
            <person name="Guy L."/>
            <person name="Ettema T.J."/>
        </authorList>
    </citation>
    <scope>NUCLEOTIDE SEQUENCE</scope>
</reference>
<name>A0A0F9TN34_9ZZZZ</name>
<dbReference type="AlphaFoldDB" id="A0A0F9TN34"/>
<protein>
    <submittedName>
        <fullName evidence="1">Uncharacterized protein</fullName>
    </submittedName>
</protein>
<dbReference type="EMBL" id="LAZR01001555">
    <property type="protein sequence ID" value="KKN42808.1"/>
    <property type="molecule type" value="Genomic_DNA"/>
</dbReference>
<accession>A0A0F9TN34</accession>
<proteinExistence type="predicted"/>
<gene>
    <name evidence="1" type="ORF">LCGC14_0709400</name>
</gene>
<sequence length="74" mass="8696">MTNQRHDKIVSNVRKTTAWCPEVREVPFEETVQYGIFQEYWEGTLAVFSMTVVVKSVGLDVKYPLRSVLRWSCR</sequence>
<comment type="caution">
    <text evidence="1">The sequence shown here is derived from an EMBL/GenBank/DDBJ whole genome shotgun (WGS) entry which is preliminary data.</text>
</comment>
<evidence type="ECO:0000313" key="1">
    <source>
        <dbReference type="EMBL" id="KKN42808.1"/>
    </source>
</evidence>
<organism evidence="1">
    <name type="scientific">marine sediment metagenome</name>
    <dbReference type="NCBI Taxonomy" id="412755"/>
    <lineage>
        <taxon>unclassified sequences</taxon>
        <taxon>metagenomes</taxon>
        <taxon>ecological metagenomes</taxon>
    </lineage>
</organism>